<dbReference type="Proteomes" id="UP000661507">
    <property type="component" value="Unassembled WGS sequence"/>
</dbReference>
<evidence type="ECO:0000313" key="3">
    <source>
        <dbReference type="Proteomes" id="UP000661507"/>
    </source>
</evidence>
<reference evidence="2" key="1">
    <citation type="journal article" date="2014" name="Int. J. Syst. Evol. Microbiol.">
        <title>Complete genome sequence of Corynebacterium casei LMG S-19264T (=DSM 44701T), isolated from a smear-ripened cheese.</title>
        <authorList>
            <consortium name="US DOE Joint Genome Institute (JGI-PGF)"/>
            <person name="Walter F."/>
            <person name="Albersmeier A."/>
            <person name="Kalinowski J."/>
            <person name="Ruckert C."/>
        </authorList>
    </citation>
    <scope>NUCLEOTIDE SEQUENCE</scope>
    <source>
        <strain evidence="2">CGMCC 1.3617</strain>
    </source>
</reference>
<dbReference type="EMBL" id="BMKW01000026">
    <property type="protein sequence ID" value="GGJ43357.1"/>
    <property type="molecule type" value="Genomic_DNA"/>
</dbReference>
<protein>
    <submittedName>
        <fullName evidence="2">Uncharacterized protein</fullName>
    </submittedName>
</protein>
<proteinExistence type="predicted"/>
<name>A0A917NZ32_9PROT</name>
<keyword evidence="3" id="KW-1185">Reference proteome</keyword>
<sequence length="99" mass="10191">MRTSSEPAEMSSPGVSIGPGPSRGKPPPRPVLNRLKETQATRRASGFAAAILVMALSTGASPDNLRIGMTNAPTLDPHFLWGGTKYPTTCTRTAAAAGG</sequence>
<feature type="compositionally biased region" description="Low complexity" evidence="1">
    <location>
        <begin position="11"/>
        <end position="23"/>
    </location>
</feature>
<evidence type="ECO:0000313" key="2">
    <source>
        <dbReference type="EMBL" id="GGJ43357.1"/>
    </source>
</evidence>
<reference evidence="2" key="2">
    <citation type="submission" date="2020-09" db="EMBL/GenBank/DDBJ databases">
        <authorList>
            <person name="Sun Q."/>
            <person name="Zhou Y."/>
        </authorList>
    </citation>
    <scope>NUCLEOTIDE SEQUENCE</scope>
    <source>
        <strain evidence="2">CGMCC 1.3617</strain>
    </source>
</reference>
<comment type="caution">
    <text evidence="2">The sequence shown here is derived from an EMBL/GenBank/DDBJ whole genome shotgun (WGS) entry which is preliminary data.</text>
</comment>
<feature type="region of interest" description="Disordered" evidence="1">
    <location>
        <begin position="1"/>
        <end position="32"/>
    </location>
</feature>
<evidence type="ECO:0000256" key="1">
    <source>
        <dbReference type="SAM" id="MobiDB-lite"/>
    </source>
</evidence>
<gene>
    <name evidence="2" type="ORF">GCM10011320_58560</name>
</gene>
<accession>A0A917NZ32</accession>
<organism evidence="2 3">
    <name type="scientific">Neoroseomonas lacus</name>
    <dbReference type="NCBI Taxonomy" id="287609"/>
    <lineage>
        <taxon>Bacteria</taxon>
        <taxon>Pseudomonadati</taxon>
        <taxon>Pseudomonadota</taxon>
        <taxon>Alphaproteobacteria</taxon>
        <taxon>Acetobacterales</taxon>
        <taxon>Acetobacteraceae</taxon>
        <taxon>Neoroseomonas</taxon>
    </lineage>
</organism>
<dbReference type="AlphaFoldDB" id="A0A917NZ32"/>